<sequence>MAAARARGRVGGRPKGLWAEAQIKARAVKSMYTLKTHTILEIGQLFHLSRATVYRYLAWQELK</sequence>
<organism evidence="1 2">
    <name type="scientific">Spirosoma flavum</name>
    <dbReference type="NCBI Taxonomy" id="2048557"/>
    <lineage>
        <taxon>Bacteria</taxon>
        <taxon>Pseudomonadati</taxon>
        <taxon>Bacteroidota</taxon>
        <taxon>Cytophagia</taxon>
        <taxon>Cytophagales</taxon>
        <taxon>Cytophagaceae</taxon>
        <taxon>Spirosoma</taxon>
    </lineage>
</organism>
<dbReference type="Proteomes" id="UP001597512">
    <property type="component" value="Unassembled WGS sequence"/>
</dbReference>
<accession>A0ABW6ALI6</accession>
<evidence type="ECO:0008006" key="3">
    <source>
        <dbReference type="Google" id="ProtNLM"/>
    </source>
</evidence>
<evidence type="ECO:0000313" key="2">
    <source>
        <dbReference type="Proteomes" id="UP001597512"/>
    </source>
</evidence>
<gene>
    <name evidence="1" type="ORF">ACFS25_16365</name>
</gene>
<evidence type="ECO:0000313" key="1">
    <source>
        <dbReference type="EMBL" id="MFD2935362.1"/>
    </source>
</evidence>
<dbReference type="RefSeq" id="WP_381503160.1">
    <property type="nucleotide sequence ID" value="NZ_JBHUOM010000014.1"/>
</dbReference>
<reference evidence="2" key="1">
    <citation type="journal article" date="2019" name="Int. J. Syst. Evol. Microbiol.">
        <title>The Global Catalogue of Microorganisms (GCM) 10K type strain sequencing project: providing services to taxonomists for standard genome sequencing and annotation.</title>
        <authorList>
            <consortium name="The Broad Institute Genomics Platform"/>
            <consortium name="The Broad Institute Genome Sequencing Center for Infectious Disease"/>
            <person name="Wu L."/>
            <person name="Ma J."/>
        </authorList>
    </citation>
    <scope>NUCLEOTIDE SEQUENCE [LARGE SCALE GENOMIC DNA]</scope>
    <source>
        <strain evidence="2">KCTC 52490</strain>
    </source>
</reference>
<name>A0ABW6ALI6_9BACT</name>
<protein>
    <recommendedName>
        <fullName evidence="3">Resolvase HTH domain-containing protein</fullName>
    </recommendedName>
</protein>
<proteinExistence type="predicted"/>
<keyword evidence="2" id="KW-1185">Reference proteome</keyword>
<dbReference type="EMBL" id="JBHUOM010000014">
    <property type="protein sequence ID" value="MFD2935362.1"/>
    <property type="molecule type" value="Genomic_DNA"/>
</dbReference>
<comment type="caution">
    <text evidence="1">The sequence shown here is derived from an EMBL/GenBank/DDBJ whole genome shotgun (WGS) entry which is preliminary data.</text>
</comment>